<accession>A0AAV0TDP0</accession>
<dbReference type="AlphaFoldDB" id="A0AAV0TDP0"/>
<keyword evidence="1" id="KW-0238">DNA-binding</keyword>
<dbReference type="Gene3D" id="3.40.50.150">
    <property type="entry name" value="Vaccinia Virus protein VP39"/>
    <property type="match status" value="1"/>
</dbReference>
<gene>
    <name evidence="3" type="ORF">PDE001_LOCUS1968</name>
</gene>
<dbReference type="PROSITE" id="PS51253">
    <property type="entry name" value="HTH_CENPB"/>
    <property type="match status" value="1"/>
</dbReference>
<evidence type="ECO:0000313" key="3">
    <source>
        <dbReference type="EMBL" id="CAI5719002.1"/>
    </source>
</evidence>
<evidence type="ECO:0000256" key="1">
    <source>
        <dbReference type="ARBA" id="ARBA00023125"/>
    </source>
</evidence>
<evidence type="ECO:0000313" key="4">
    <source>
        <dbReference type="Proteomes" id="UP001162029"/>
    </source>
</evidence>
<feature type="domain" description="HTH CENPB-type" evidence="2">
    <location>
        <begin position="20"/>
        <end position="105"/>
    </location>
</feature>
<dbReference type="Proteomes" id="UP001162029">
    <property type="component" value="Unassembled WGS sequence"/>
</dbReference>
<comment type="caution">
    <text evidence="3">The sequence shown here is derived from an EMBL/GenBank/DDBJ whole genome shotgun (WGS) entry which is preliminary data.</text>
</comment>
<protein>
    <recommendedName>
        <fullName evidence="2">HTH CENPB-type domain-containing protein</fullName>
    </recommendedName>
</protein>
<dbReference type="EMBL" id="CANTFM010000342">
    <property type="protein sequence ID" value="CAI5719002.1"/>
    <property type="molecule type" value="Genomic_DNA"/>
</dbReference>
<evidence type="ECO:0000259" key="2">
    <source>
        <dbReference type="PROSITE" id="PS51253"/>
    </source>
</evidence>
<dbReference type="SUPFAM" id="SSF53335">
    <property type="entry name" value="S-adenosyl-L-methionine-dependent methyltransferases"/>
    <property type="match status" value="1"/>
</dbReference>
<sequence>MDWKALRGSCESGNAVRNLDMKRHRRPLFPAFEADLVKFILIENKGTCAIGDTADGGQGRPLTEALILEEAQRLKKVHGVPDEMLVLSVGWLARLKHRYCIRLRKPAGRSNKCSLPLHYQLGLATAGSAEPMVSWNSSLITSSVPNTQDASKQVIPRHPVTDATTDIASNNADLLPPSTQQAGKVGLSGDSIQSAMLKRTVLCSAQWHRRETASSLTTTVELLRQIPESIRELACSCQGSATCDKLFGGIAGLQIAVVGFGSVVEAFLAASLVGAGGFVTCVEAIPANVYVAEQAAENFCRTALGLPSVNMKFIVGEYDGMPRSSPSSCAAGDEVNDLQGKTDIAICNCSIQSLEFPASKNDMLEVAFGLLKVGGELRAADLVSSRRLSPSECEETRVAAEAIVERISEDI</sequence>
<dbReference type="InterPro" id="IPR006600">
    <property type="entry name" value="HTH_CenpB_DNA-bd_dom"/>
</dbReference>
<organism evidence="3 4">
    <name type="scientific">Peronospora destructor</name>
    <dbReference type="NCBI Taxonomy" id="86335"/>
    <lineage>
        <taxon>Eukaryota</taxon>
        <taxon>Sar</taxon>
        <taxon>Stramenopiles</taxon>
        <taxon>Oomycota</taxon>
        <taxon>Peronosporomycetes</taxon>
        <taxon>Peronosporales</taxon>
        <taxon>Peronosporaceae</taxon>
        <taxon>Peronospora</taxon>
    </lineage>
</organism>
<dbReference type="Pfam" id="PF03221">
    <property type="entry name" value="HTH_Tnp_Tc5"/>
    <property type="match status" value="1"/>
</dbReference>
<dbReference type="GO" id="GO:0003677">
    <property type="term" value="F:DNA binding"/>
    <property type="evidence" value="ECO:0007669"/>
    <property type="project" value="UniProtKB-KW"/>
</dbReference>
<proteinExistence type="predicted"/>
<reference evidence="3" key="1">
    <citation type="submission" date="2022-12" db="EMBL/GenBank/DDBJ databases">
        <authorList>
            <person name="Webb A."/>
        </authorList>
    </citation>
    <scope>NUCLEOTIDE SEQUENCE</scope>
    <source>
        <strain evidence="3">Pd1</strain>
    </source>
</reference>
<dbReference type="InterPro" id="IPR029063">
    <property type="entry name" value="SAM-dependent_MTases_sf"/>
</dbReference>
<name>A0AAV0TDP0_9STRA</name>
<keyword evidence="4" id="KW-1185">Reference proteome</keyword>